<name>A0A1F6CK14_9BACT</name>
<protein>
    <recommendedName>
        <fullName evidence="2">Sphingomyelin synthase-like domain-containing protein</fullName>
    </recommendedName>
</protein>
<proteinExistence type="predicted"/>
<keyword evidence="1" id="KW-0472">Membrane</keyword>
<dbReference type="InterPro" id="IPR025749">
    <property type="entry name" value="Sphingomyelin_synth-like_dom"/>
</dbReference>
<accession>A0A1F6CK14</accession>
<feature type="transmembrane region" description="Helical" evidence="1">
    <location>
        <begin position="33"/>
        <end position="59"/>
    </location>
</feature>
<reference evidence="3 4" key="1">
    <citation type="journal article" date="2016" name="Nat. Commun.">
        <title>Thousands of microbial genomes shed light on interconnected biogeochemical processes in an aquifer system.</title>
        <authorList>
            <person name="Anantharaman K."/>
            <person name="Brown C.T."/>
            <person name="Hug L.A."/>
            <person name="Sharon I."/>
            <person name="Castelle C.J."/>
            <person name="Probst A.J."/>
            <person name="Thomas B.C."/>
            <person name="Singh A."/>
            <person name="Wilkins M.J."/>
            <person name="Karaoz U."/>
            <person name="Brodie E.L."/>
            <person name="Williams K.H."/>
            <person name="Hubbard S.S."/>
            <person name="Banfield J.F."/>
        </authorList>
    </citation>
    <scope>NUCLEOTIDE SEQUENCE [LARGE SCALE GENOMIC DNA]</scope>
</reference>
<evidence type="ECO:0000259" key="2">
    <source>
        <dbReference type="Pfam" id="PF14360"/>
    </source>
</evidence>
<evidence type="ECO:0000256" key="1">
    <source>
        <dbReference type="SAM" id="Phobius"/>
    </source>
</evidence>
<keyword evidence="1" id="KW-1133">Transmembrane helix</keyword>
<dbReference type="Pfam" id="PF14360">
    <property type="entry name" value="PAP2_C"/>
    <property type="match status" value="1"/>
</dbReference>
<dbReference type="AlphaFoldDB" id="A0A1F6CK14"/>
<feature type="transmembrane region" description="Helical" evidence="1">
    <location>
        <begin position="178"/>
        <end position="196"/>
    </location>
</feature>
<feature type="transmembrane region" description="Helical" evidence="1">
    <location>
        <begin position="107"/>
        <end position="128"/>
    </location>
</feature>
<comment type="caution">
    <text evidence="3">The sequence shown here is derived from an EMBL/GenBank/DDBJ whole genome shotgun (WGS) entry which is preliminary data.</text>
</comment>
<keyword evidence="1" id="KW-0812">Transmembrane</keyword>
<dbReference type="Proteomes" id="UP000176445">
    <property type="component" value="Unassembled WGS sequence"/>
</dbReference>
<evidence type="ECO:0000313" key="4">
    <source>
        <dbReference type="Proteomes" id="UP000176445"/>
    </source>
</evidence>
<organism evidence="3 4">
    <name type="scientific">Candidatus Kaiserbacteria bacterium RIFCSPHIGHO2_01_FULL_54_36b</name>
    <dbReference type="NCBI Taxonomy" id="1798483"/>
    <lineage>
        <taxon>Bacteria</taxon>
        <taxon>Candidatus Kaiseribacteriota</taxon>
    </lineage>
</organism>
<gene>
    <name evidence="3" type="ORF">A2704_07165</name>
</gene>
<evidence type="ECO:0000313" key="3">
    <source>
        <dbReference type="EMBL" id="OGG49576.1"/>
    </source>
</evidence>
<feature type="transmembrane region" description="Helical" evidence="1">
    <location>
        <begin position="79"/>
        <end position="100"/>
    </location>
</feature>
<feature type="transmembrane region" description="Helical" evidence="1">
    <location>
        <begin position="148"/>
        <end position="171"/>
    </location>
</feature>
<sequence>MGLLDRGTSLYRHPRPHAVLWRRYRHYTAQREFIGSVALSIVAFLGSVIASFFAIRYATERASNSVTDIVLSNVPALDVGGIFVVSTLLLIAFIALLIFAHPKRIPFAMYSMTLFFLIRSTFISLTHIGPFPTQTESAYDWGVIISKFLFSSDLFFSAHTGIPFLFALIFWREETLRYIFIGWSIFMAAIVLLGHLHYTIDVVSAFFITYGIFHIAEWLFPKARALFLADEAAEAR</sequence>
<feature type="domain" description="Sphingomyelin synthase-like" evidence="2">
    <location>
        <begin position="152"/>
        <end position="215"/>
    </location>
</feature>
<dbReference type="EMBL" id="MFKW01000071">
    <property type="protein sequence ID" value="OGG49576.1"/>
    <property type="molecule type" value="Genomic_DNA"/>
</dbReference>